<dbReference type="InterPro" id="IPR007201">
    <property type="entry name" value="Mei2-like_Rrm_C"/>
</dbReference>
<dbReference type="InterPro" id="IPR035979">
    <property type="entry name" value="RBD_domain_sf"/>
</dbReference>
<reference evidence="4 5" key="1">
    <citation type="journal article" date="2023" name="G3 (Bethesda)">
        <title>A chromosome-length genome assembly and annotation of blackberry (Rubus argutus, cv. 'Hillquist').</title>
        <authorList>
            <person name="Bruna T."/>
            <person name="Aryal R."/>
            <person name="Dudchenko O."/>
            <person name="Sargent D.J."/>
            <person name="Mead D."/>
            <person name="Buti M."/>
            <person name="Cavallini A."/>
            <person name="Hytonen T."/>
            <person name="Andres J."/>
            <person name="Pham M."/>
            <person name="Weisz D."/>
            <person name="Mascagni F."/>
            <person name="Usai G."/>
            <person name="Natali L."/>
            <person name="Bassil N."/>
            <person name="Fernandez G.E."/>
            <person name="Lomsadze A."/>
            <person name="Armour M."/>
            <person name="Olukolu B."/>
            <person name="Poorten T."/>
            <person name="Britton C."/>
            <person name="Davik J."/>
            <person name="Ashrafi H."/>
            <person name="Aiden E.L."/>
            <person name="Borodovsky M."/>
            <person name="Worthington M."/>
        </authorList>
    </citation>
    <scope>NUCLEOTIDE SEQUENCE [LARGE SCALE GENOMIC DNA]</scope>
    <source>
        <strain evidence="4">PI 553951</strain>
    </source>
</reference>
<dbReference type="CDD" id="cd12531">
    <property type="entry name" value="RRM3_MEI2_like"/>
    <property type="match status" value="1"/>
</dbReference>
<dbReference type="Pfam" id="PF04059">
    <property type="entry name" value="RRM_2"/>
    <property type="match status" value="1"/>
</dbReference>
<evidence type="ECO:0000256" key="1">
    <source>
        <dbReference type="ARBA" id="ARBA00022884"/>
    </source>
</evidence>
<dbReference type="GO" id="GO:0003723">
    <property type="term" value="F:RNA binding"/>
    <property type="evidence" value="ECO:0007669"/>
    <property type="project" value="UniProtKB-KW"/>
</dbReference>
<dbReference type="InterPro" id="IPR012677">
    <property type="entry name" value="Nucleotide-bd_a/b_plait_sf"/>
</dbReference>
<dbReference type="Proteomes" id="UP001457282">
    <property type="component" value="Unassembled WGS sequence"/>
</dbReference>
<evidence type="ECO:0000259" key="3">
    <source>
        <dbReference type="Pfam" id="PF04059"/>
    </source>
</evidence>
<accession>A0AAW1XEU4</accession>
<feature type="compositionally biased region" description="Polar residues" evidence="2">
    <location>
        <begin position="189"/>
        <end position="200"/>
    </location>
</feature>
<feature type="domain" description="Mei2-like C-terminal RNA recognition motif" evidence="3">
    <location>
        <begin position="55"/>
        <end position="134"/>
    </location>
</feature>
<comment type="caution">
    <text evidence="4">The sequence shown here is derived from an EMBL/GenBank/DDBJ whole genome shotgun (WGS) entry which is preliminary data.</text>
</comment>
<keyword evidence="5" id="KW-1185">Reference proteome</keyword>
<gene>
    <name evidence="4" type="ORF">M0R45_021411</name>
</gene>
<sequence length="200" mass="22469">MHGLPRAPSHMLNSAMPIITIMWEVVEIKASSNQVDNKKQYELDIDRIMRGDDNRTTLMIKNIPNKYTSKMLLAAIESANRGTYDFIYLPIDFKNKCNVGYAFINMTDPRMIVPFYQSFNGKKWEKFNSEKRCRPILFNTDGPNAGDQVPFPMGVNVRTRPGKSRTITHEENHGGGSPPNLGDGEHSWNGGSSAGSKDSD</sequence>
<evidence type="ECO:0000256" key="2">
    <source>
        <dbReference type="SAM" id="MobiDB-lite"/>
    </source>
</evidence>
<proteinExistence type="predicted"/>
<dbReference type="InterPro" id="IPR034454">
    <property type="entry name" value="MEI2-like_RRM3"/>
</dbReference>
<dbReference type="PANTHER" id="PTHR23189">
    <property type="entry name" value="RNA RECOGNITION MOTIF-CONTAINING"/>
    <property type="match status" value="1"/>
</dbReference>
<feature type="region of interest" description="Disordered" evidence="2">
    <location>
        <begin position="140"/>
        <end position="200"/>
    </location>
</feature>
<dbReference type="Gene3D" id="3.30.70.330">
    <property type="match status" value="1"/>
</dbReference>
<dbReference type="EMBL" id="JBEDUW010000004">
    <property type="protein sequence ID" value="KAK9934260.1"/>
    <property type="molecule type" value="Genomic_DNA"/>
</dbReference>
<protein>
    <recommendedName>
        <fullName evidence="3">Mei2-like C-terminal RNA recognition motif domain-containing protein</fullName>
    </recommendedName>
</protein>
<keyword evidence="1" id="KW-0694">RNA-binding</keyword>
<evidence type="ECO:0000313" key="4">
    <source>
        <dbReference type="EMBL" id="KAK9934260.1"/>
    </source>
</evidence>
<dbReference type="SUPFAM" id="SSF54928">
    <property type="entry name" value="RNA-binding domain, RBD"/>
    <property type="match status" value="1"/>
</dbReference>
<dbReference type="AlphaFoldDB" id="A0AAW1XEU4"/>
<evidence type="ECO:0000313" key="5">
    <source>
        <dbReference type="Proteomes" id="UP001457282"/>
    </source>
</evidence>
<organism evidence="4 5">
    <name type="scientific">Rubus argutus</name>
    <name type="common">Southern blackberry</name>
    <dbReference type="NCBI Taxonomy" id="59490"/>
    <lineage>
        <taxon>Eukaryota</taxon>
        <taxon>Viridiplantae</taxon>
        <taxon>Streptophyta</taxon>
        <taxon>Embryophyta</taxon>
        <taxon>Tracheophyta</taxon>
        <taxon>Spermatophyta</taxon>
        <taxon>Magnoliopsida</taxon>
        <taxon>eudicotyledons</taxon>
        <taxon>Gunneridae</taxon>
        <taxon>Pentapetalae</taxon>
        <taxon>rosids</taxon>
        <taxon>fabids</taxon>
        <taxon>Rosales</taxon>
        <taxon>Rosaceae</taxon>
        <taxon>Rosoideae</taxon>
        <taxon>Rosoideae incertae sedis</taxon>
        <taxon>Rubus</taxon>
    </lineage>
</organism>
<name>A0AAW1XEU4_RUBAR</name>